<gene>
    <name evidence="5" type="ORF">EEDITHA_LOCUS4904</name>
</gene>
<organism evidence="5 6">
    <name type="scientific">Euphydryas editha</name>
    <name type="common">Edith's checkerspot</name>
    <dbReference type="NCBI Taxonomy" id="104508"/>
    <lineage>
        <taxon>Eukaryota</taxon>
        <taxon>Metazoa</taxon>
        <taxon>Ecdysozoa</taxon>
        <taxon>Arthropoda</taxon>
        <taxon>Hexapoda</taxon>
        <taxon>Insecta</taxon>
        <taxon>Pterygota</taxon>
        <taxon>Neoptera</taxon>
        <taxon>Endopterygota</taxon>
        <taxon>Lepidoptera</taxon>
        <taxon>Glossata</taxon>
        <taxon>Ditrysia</taxon>
        <taxon>Papilionoidea</taxon>
        <taxon>Nymphalidae</taxon>
        <taxon>Nymphalinae</taxon>
        <taxon>Euphydryas</taxon>
    </lineage>
</organism>
<feature type="domain" description="DUF7869" evidence="4">
    <location>
        <begin position="7"/>
        <end position="116"/>
    </location>
</feature>
<dbReference type="Pfam" id="PF13359">
    <property type="entry name" value="DDE_Tnp_4"/>
    <property type="match status" value="1"/>
</dbReference>
<proteinExistence type="predicted"/>
<accession>A0AAU9TNM6</accession>
<evidence type="ECO:0000259" key="3">
    <source>
        <dbReference type="Pfam" id="PF13359"/>
    </source>
</evidence>
<evidence type="ECO:0000259" key="4">
    <source>
        <dbReference type="Pfam" id="PF25273"/>
    </source>
</evidence>
<keyword evidence="6" id="KW-1185">Reference proteome</keyword>
<evidence type="ECO:0000256" key="2">
    <source>
        <dbReference type="ARBA" id="ARBA00022723"/>
    </source>
</evidence>
<evidence type="ECO:0000313" key="5">
    <source>
        <dbReference type="EMBL" id="CAH2088771.1"/>
    </source>
</evidence>
<keyword evidence="2" id="KW-0479">Metal-binding</keyword>
<dbReference type="EMBL" id="CAKOGL010000007">
    <property type="protein sequence ID" value="CAH2088771.1"/>
    <property type="molecule type" value="Genomic_DNA"/>
</dbReference>
<dbReference type="PANTHER" id="PTHR34415:SF1">
    <property type="entry name" value="INTEGRASE CATALYTIC DOMAIN-CONTAINING PROTEIN"/>
    <property type="match status" value="1"/>
</dbReference>
<comment type="caution">
    <text evidence="5">The sequence shown here is derived from an EMBL/GenBank/DDBJ whole genome shotgun (WGS) entry which is preliminary data.</text>
</comment>
<name>A0AAU9TNM6_EUPED</name>
<evidence type="ECO:0008006" key="7">
    <source>
        <dbReference type="Google" id="ProtNLM"/>
    </source>
</evidence>
<comment type="cofactor">
    <cofactor evidence="1">
        <name>a divalent metal cation</name>
        <dbReference type="ChEBI" id="CHEBI:60240"/>
    </cofactor>
</comment>
<dbReference type="Proteomes" id="UP001153954">
    <property type="component" value="Unassembled WGS sequence"/>
</dbReference>
<evidence type="ECO:0000256" key="1">
    <source>
        <dbReference type="ARBA" id="ARBA00001968"/>
    </source>
</evidence>
<feature type="domain" description="DDE Tnp4" evidence="3">
    <location>
        <begin position="171"/>
        <end position="236"/>
    </location>
</feature>
<dbReference type="PANTHER" id="PTHR34415">
    <property type="entry name" value="INTEGRASE CATALYTIC DOMAIN-CONTAINING PROTEIN"/>
    <property type="match status" value="1"/>
</dbReference>
<dbReference type="Pfam" id="PF25273">
    <property type="entry name" value="DUF7869"/>
    <property type="match status" value="1"/>
</dbReference>
<reference evidence="5" key="1">
    <citation type="submission" date="2022-03" db="EMBL/GenBank/DDBJ databases">
        <authorList>
            <person name="Tunstrom K."/>
        </authorList>
    </citation>
    <scope>NUCLEOTIDE SEQUENCE</scope>
</reference>
<evidence type="ECO:0000313" key="6">
    <source>
        <dbReference type="Proteomes" id="UP001153954"/>
    </source>
</evidence>
<protein>
    <recommendedName>
        <fullName evidence="7">DDE Tnp4 domain-containing protein</fullName>
    </recommendedName>
</protein>
<dbReference type="GO" id="GO:0046872">
    <property type="term" value="F:metal ion binding"/>
    <property type="evidence" value="ECO:0007669"/>
    <property type="project" value="UniProtKB-KW"/>
</dbReference>
<sequence length="263" mass="30041">MKVLLKGPNETCSFLLKYIQEQIPSAIKELYLFTDCCGGQNRNHVMISLCQALVDTGKFEKNYHRFPVRSHSFLPNDRSFGTVKKILRKRDRYYHPMEICEIICSANENFTVSTLETDDILDFTTGGQETCEAIIQVLKDYIKLPQTNEEWEEVAKGFEIRWNAPHILGAIDGKHVEINKPPGSGSYYYNYKKQFSIVLMAIVNANYEFIMVDVGTNGRVSDGGVLQNTKFGQKLRNNDLNIPRPAVVNNSTRSLPPICFCRR</sequence>
<dbReference type="AlphaFoldDB" id="A0AAU9TNM6"/>
<dbReference type="InterPro" id="IPR057191">
    <property type="entry name" value="DUF7869"/>
</dbReference>
<dbReference type="InterPro" id="IPR027806">
    <property type="entry name" value="HARBI1_dom"/>
</dbReference>